<dbReference type="InterPro" id="IPR036505">
    <property type="entry name" value="Amidase/PGRP_sf"/>
</dbReference>
<dbReference type="PANTHER" id="PTHR11022:SF41">
    <property type="entry name" value="PEPTIDOGLYCAN-RECOGNITION PROTEIN LC-RELATED"/>
    <property type="match status" value="1"/>
</dbReference>
<dbReference type="InterPro" id="IPR025282">
    <property type="entry name" value="DUF4214"/>
</dbReference>
<dbReference type="Pfam" id="PF13946">
    <property type="entry name" value="DUF4214"/>
    <property type="match status" value="1"/>
</dbReference>
<dbReference type="Gene3D" id="1.10.3130.20">
    <property type="entry name" value="Phycobilisome linker domain"/>
    <property type="match status" value="1"/>
</dbReference>
<dbReference type="InterPro" id="IPR038255">
    <property type="entry name" value="PBS_linker_sf"/>
</dbReference>
<reference evidence="5 6" key="1">
    <citation type="submission" date="2020-05" db="EMBL/GenBank/DDBJ databases">
        <title>Genome Sequencing of Type Strains.</title>
        <authorList>
            <person name="Lemaire J.F."/>
            <person name="Inderbitzin P."/>
            <person name="Gregorio O.A."/>
            <person name="Collins S.B."/>
            <person name="Wespe N."/>
            <person name="Knight-Connoni V."/>
        </authorList>
    </citation>
    <scope>NUCLEOTIDE SEQUENCE [LARGE SCALE GENOMIC DNA]</scope>
    <source>
        <strain evidence="5 6">ATCC 25174</strain>
    </source>
</reference>
<organism evidence="5 6">
    <name type="scientific">Cellulomonas humilata</name>
    <dbReference type="NCBI Taxonomy" id="144055"/>
    <lineage>
        <taxon>Bacteria</taxon>
        <taxon>Bacillati</taxon>
        <taxon>Actinomycetota</taxon>
        <taxon>Actinomycetes</taxon>
        <taxon>Micrococcales</taxon>
        <taxon>Cellulomonadaceae</taxon>
        <taxon>Cellulomonas</taxon>
    </lineage>
</organism>
<protein>
    <submittedName>
        <fullName evidence="5">DUF4214 domain-containing protein</fullName>
    </submittedName>
</protein>
<dbReference type="Gene3D" id="3.40.80.10">
    <property type="entry name" value="Peptidoglycan recognition protein-like"/>
    <property type="match status" value="1"/>
</dbReference>
<dbReference type="Pfam" id="PF01510">
    <property type="entry name" value="Amidase_2"/>
    <property type="match status" value="1"/>
</dbReference>
<comment type="caution">
    <text evidence="5">The sequence shown here is derived from an EMBL/GenBank/DDBJ whole genome shotgun (WGS) entry which is preliminary data.</text>
</comment>
<name>A0A7Y6DX84_9CELL</name>
<dbReference type="SUPFAM" id="SSF55846">
    <property type="entry name" value="N-acetylmuramoyl-L-alanine amidase-like"/>
    <property type="match status" value="1"/>
</dbReference>
<keyword evidence="2" id="KW-0732">Signal</keyword>
<feature type="chain" id="PRO_5038996232" evidence="2">
    <location>
        <begin position="27"/>
        <end position="646"/>
    </location>
</feature>
<dbReference type="InterPro" id="IPR002502">
    <property type="entry name" value="Amidase_domain"/>
</dbReference>
<dbReference type="InterPro" id="IPR015510">
    <property type="entry name" value="PGRP"/>
</dbReference>
<dbReference type="GO" id="GO:0008270">
    <property type="term" value="F:zinc ion binding"/>
    <property type="evidence" value="ECO:0007669"/>
    <property type="project" value="InterPro"/>
</dbReference>
<feature type="domain" description="N-acetylmuramoyl-L-alanine amidase" evidence="3">
    <location>
        <begin position="255"/>
        <end position="419"/>
    </location>
</feature>
<accession>A0A7Y6DX84</accession>
<comment type="similarity">
    <text evidence="1">Belongs to the N-acetylmuramoyl-L-alanine amidase 2 family.</text>
</comment>
<feature type="signal peptide" evidence="2">
    <location>
        <begin position="1"/>
        <end position="26"/>
    </location>
</feature>
<dbReference type="RefSeq" id="WP_175346662.1">
    <property type="nucleotide sequence ID" value="NZ_JABMCI010000055.1"/>
</dbReference>
<evidence type="ECO:0000313" key="5">
    <source>
        <dbReference type="EMBL" id="NUU16777.1"/>
    </source>
</evidence>
<dbReference type="SMART" id="SM00644">
    <property type="entry name" value="Ami_2"/>
    <property type="match status" value="1"/>
</dbReference>
<evidence type="ECO:0000259" key="3">
    <source>
        <dbReference type="SMART" id="SM00644"/>
    </source>
</evidence>
<evidence type="ECO:0000313" key="6">
    <source>
        <dbReference type="Proteomes" id="UP000565724"/>
    </source>
</evidence>
<feature type="domain" description="Peptidoglycan recognition protein family" evidence="4">
    <location>
        <begin position="243"/>
        <end position="390"/>
    </location>
</feature>
<dbReference type="EMBL" id="JABMCI010000055">
    <property type="protein sequence ID" value="NUU16777.1"/>
    <property type="molecule type" value="Genomic_DNA"/>
</dbReference>
<proteinExistence type="inferred from homology"/>
<dbReference type="CDD" id="cd06583">
    <property type="entry name" value="PGRP"/>
    <property type="match status" value="1"/>
</dbReference>
<dbReference type="Proteomes" id="UP000565724">
    <property type="component" value="Unassembled WGS sequence"/>
</dbReference>
<sequence>MPSRTATITAAVVAAAVLAVPGLAQARAAERPAFSDGVVRAATASAVTPAASQDPDVVVEEAPLVVATEAEATPSTGENPATVDPGDGTLVADALTQDGRVETDVIVTPDAQTIGVTWPAGAAPAEDAQVRTLDDGTWTAWQALEGSDVAPDLGTVDAARTRDGTDSFWIGDADAVQLSFAATSTGGPADMSLTLVGSQEVAPASAEPLVGSVASTGSARATVRNAALTAPAAAALPTAVAAPIVFTRDAWGARAQACSPDVAKTLVGAVLHHTAGSNTYASVAEAMQQIRNDQAYHIDGRGWCDIGYNFIVDKWGNLYEGRQNSLTQPIIGVHAGGFNTGTVGVSMLGEYGAVAPSPAMQEAVARIIGYRLGVYGRNPDGSMVYTTLGGENSRFAAGTTLQLPVVFGHRDVAYTACPGNLGYSTLPGIRQRALRVAYAEPLVRALYHDMLQRVPDPTGLQTWTSMILTGATPASALGTAIAHSREYVQRRVTEAYVEVLGRGPDPQGLEVQTLEVMAGRLRVEDLRGRLIASDEYYLRAGGTSTAYVQRLYRDILHREAAASEVAFWVSTIGTRGRSAAPSGVWWSLESAQIRVTEMYVIYLGRGPDPTGFATWAPYWITNGEDALRAGVVGSEEYLARSPQFMP</sequence>
<dbReference type="PANTHER" id="PTHR11022">
    <property type="entry name" value="PEPTIDOGLYCAN RECOGNITION PROTEIN"/>
    <property type="match status" value="1"/>
</dbReference>
<dbReference type="InterPro" id="IPR006619">
    <property type="entry name" value="PGRP_domain_met/bac"/>
</dbReference>
<dbReference type="GO" id="GO:0009253">
    <property type="term" value="P:peptidoglycan catabolic process"/>
    <property type="evidence" value="ECO:0007669"/>
    <property type="project" value="InterPro"/>
</dbReference>
<evidence type="ECO:0000256" key="2">
    <source>
        <dbReference type="SAM" id="SignalP"/>
    </source>
</evidence>
<keyword evidence="6" id="KW-1185">Reference proteome</keyword>
<dbReference type="GO" id="GO:0008745">
    <property type="term" value="F:N-acetylmuramoyl-L-alanine amidase activity"/>
    <property type="evidence" value="ECO:0007669"/>
    <property type="project" value="InterPro"/>
</dbReference>
<gene>
    <name evidence="5" type="ORF">HP550_05880</name>
</gene>
<evidence type="ECO:0000256" key="1">
    <source>
        <dbReference type="ARBA" id="ARBA00007553"/>
    </source>
</evidence>
<dbReference type="AlphaFoldDB" id="A0A7Y6DX84"/>
<dbReference type="SMART" id="SM00701">
    <property type="entry name" value="PGRP"/>
    <property type="match status" value="1"/>
</dbReference>
<evidence type="ECO:0000259" key="4">
    <source>
        <dbReference type="SMART" id="SM00701"/>
    </source>
</evidence>